<dbReference type="PANTHER" id="PTHR11075">
    <property type="entry name" value="PEPTIDE CHAIN RELEASE FACTOR"/>
    <property type="match status" value="1"/>
</dbReference>
<dbReference type="PANTHER" id="PTHR11075:SF54">
    <property type="entry name" value="LARGE RIBOSOMAL SUBUNIT PROTEIN ML62"/>
    <property type="match status" value="1"/>
</dbReference>
<dbReference type="InterPro" id="IPR000352">
    <property type="entry name" value="Pep_chain_release_fac_I"/>
</dbReference>
<dbReference type="FunFam" id="3.30.160.20:FF:000046">
    <property type="entry name" value="Peptidyl-tRNA hydrolase ICT1"/>
    <property type="match status" value="1"/>
</dbReference>
<dbReference type="Gene3D" id="3.30.160.20">
    <property type="match status" value="1"/>
</dbReference>
<feature type="region of interest" description="Disordered" evidence="5">
    <location>
        <begin position="188"/>
        <end position="213"/>
    </location>
</feature>
<comment type="similarity">
    <text evidence="2">Belongs to the prokaryotic/mitochondrial release factor family. Mitochondrion-specific ribosomal protein mL62 subfamily.</text>
</comment>
<accession>A0A6P7TI62</accession>
<proteinExistence type="inferred from homology"/>
<protein>
    <recommendedName>
        <fullName evidence="3">Large ribosomal subunit protein mL62</fullName>
        <ecNumber evidence="1">3.1.1.29</ecNumber>
    </recommendedName>
    <alternativeName>
        <fullName evidence="4">Peptidyl-tRNA hydrolase ICT1, mitochondrial</fullName>
    </alternativeName>
</protein>
<evidence type="ECO:0000256" key="2">
    <source>
        <dbReference type="ARBA" id="ARBA00038225"/>
    </source>
</evidence>
<dbReference type="AlphaFoldDB" id="A0A6P7TI62"/>
<evidence type="ECO:0000256" key="4">
    <source>
        <dbReference type="ARBA" id="ARBA00041531"/>
    </source>
</evidence>
<feature type="domain" description="Prokaryotic-type class I peptide chain release factors" evidence="6">
    <location>
        <begin position="75"/>
        <end position="204"/>
    </location>
</feature>
<reference evidence="8" key="1">
    <citation type="submission" date="2025-08" db="UniProtKB">
        <authorList>
            <consortium name="RefSeq"/>
        </authorList>
    </citation>
    <scope>IDENTIFICATION</scope>
</reference>
<dbReference type="GO" id="GO:0004045">
    <property type="term" value="F:peptidyl-tRNA hydrolase activity"/>
    <property type="evidence" value="ECO:0007669"/>
    <property type="project" value="UniProtKB-EC"/>
</dbReference>
<dbReference type="GO" id="GO:0070126">
    <property type="term" value="P:mitochondrial translational termination"/>
    <property type="evidence" value="ECO:0007669"/>
    <property type="project" value="TreeGrafter"/>
</dbReference>
<organism evidence="7 8">
    <name type="scientific">Octopus sinensis</name>
    <name type="common">East Asian common octopus</name>
    <dbReference type="NCBI Taxonomy" id="2607531"/>
    <lineage>
        <taxon>Eukaryota</taxon>
        <taxon>Metazoa</taxon>
        <taxon>Spiralia</taxon>
        <taxon>Lophotrochozoa</taxon>
        <taxon>Mollusca</taxon>
        <taxon>Cephalopoda</taxon>
        <taxon>Coleoidea</taxon>
        <taxon>Octopodiformes</taxon>
        <taxon>Octopoda</taxon>
        <taxon>Incirrata</taxon>
        <taxon>Octopodidae</taxon>
        <taxon>Octopus</taxon>
    </lineage>
</organism>
<keyword evidence="7" id="KW-1185">Reference proteome</keyword>
<dbReference type="KEGG" id="osn:115224371"/>
<evidence type="ECO:0000313" key="8">
    <source>
        <dbReference type="RefSeq" id="XP_029651113.1"/>
    </source>
</evidence>
<dbReference type="InterPro" id="IPR052104">
    <property type="entry name" value="Mito_Release_Factor_mL62"/>
</dbReference>
<dbReference type="RefSeq" id="XP_029651113.1">
    <property type="nucleotide sequence ID" value="XM_029795253.2"/>
</dbReference>
<dbReference type="GO" id="GO:0016150">
    <property type="term" value="F:translation release factor activity, codon nonspecific"/>
    <property type="evidence" value="ECO:0007669"/>
    <property type="project" value="TreeGrafter"/>
</dbReference>
<evidence type="ECO:0000256" key="5">
    <source>
        <dbReference type="SAM" id="MobiDB-lite"/>
    </source>
</evidence>
<evidence type="ECO:0000256" key="3">
    <source>
        <dbReference type="ARBA" id="ARBA00039441"/>
    </source>
</evidence>
<evidence type="ECO:0000259" key="6">
    <source>
        <dbReference type="Pfam" id="PF00472"/>
    </source>
</evidence>
<feature type="compositionally biased region" description="Basic residues" evidence="5">
    <location>
        <begin position="188"/>
        <end position="204"/>
    </location>
</feature>
<sequence length="213" mass="24354">MAVSRVRICTNFIHTQVLKPFFNRNVRTFSSCNSVASFKSAQSLHSHYPDSNLDPYSPPSSKHSSIDSDDNFTGYIPIDKLQISHMKSSGPGGQNVNKVNTKVEVRFHIQSATWIPSWIKTKVIEENHTKINKEGFLIVTSDRTRKQLLNQADCMQKLRNMIFKASFQPAEPSEEDLQIKAEREAKAQRLRIKTKREHSLKKQSRQSSGYVSM</sequence>
<name>A0A6P7TI62_9MOLL</name>
<dbReference type="EC" id="3.1.1.29" evidence="1"/>
<dbReference type="SUPFAM" id="SSF110916">
    <property type="entry name" value="Peptidyl-tRNA hydrolase domain-like"/>
    <property type="match status" value="1"/>
</dbReference>
<keyword evidence="8" id="KW-0378">Hydrolase</keyword>
<gene>
    <name evidence="8" type="primary">LOC115224371</name>
</gene>
<evidence type="ECO:0000313" key="7">
    <source>
        <dbReference type="Proteomes" id="UP000515154"/>
    </source>
</evidence>
<dbReference type="Pfam" id="PF00472">
    <property type="entry name" value="RF-1"/>
    <property type="match status" value="1"/>
</dbReference>
<dbReference type="Proteomes" id="UP000515154">
    <property type="component" value="Linkage group LG25"/>
</dbReference>
<dbReference type="GO" id="GO:0005762">
    <property type="term" value="C:mitochondrial large ribosomal subunit"/>
    <property type="evidence" value="ECO:0007669"/>
    <property type="project" value="TreeGrafter"/>
</dbReference>
<evidence type="ECO:0000256" key="1">
    <source>
        <dbReference type="ARBA" id="ARBA00013260"/>
    </source>
</evidence>